<keyword evidence="3" id="KW-0238">DNA-binding</keyword>
<feature type="domain" description="MADS-box" evidence="6">
    <location>
        <begin position="1"/>
        <end position="55"/>
    </location>
</feature>
<dbReference type="GO" id="GO:0000978">
    <property type="term" value="F:RNA polymerase II cis-regulatory region sequence-specific DNA binding"/>
    <property type="evidence" value="ECO:0000318"/>
    <property type="project" value="GO_Central"/>
</dbReference>
<dbReference type="SMR" id="A0A1S3X107"/>
<dbReference type="OMA" id="NAEYEWP"/>
<evidence type="ECO:0000256" key="3">
    <source>
        <dbReference type="ARBA" id="ARBA00023125"/>
    </source>
</evidence>
<evidence type="ECO:0000256" key="2">
    <source>
        <dbReference type="ARBA" id="ARBA00023015"/>
    </source>
</evidence>
<keyword evidence="5" id="KW-0539">Nucleus</keyword>
<dbReference type="PANTHER" id="PTHR11945">
    <property type="entry name" value="MADS BOX PROTEIN"/>
    <property type="match status" value="1"/>
</dbReference>
<dbReference type="PANTHER" id="PTHR11945:SF534">
    <property type="entry name" value="MYOCYTE-SPECIFIC ENHANCER FACTOR 2"/>
    <property type="match status" value="1"/>
</dbReference>
<reference evidence="7" key="1">
    <citation type="submission" date="2025-08" db="UniProtKB">
        <authorList>
            <consortium name="RefSeq"/>
        </authorList>
    </citation>
    <scope>IDENTIFICATION</scope>
</reference>
<dbReference type="SUPFAM" id="SSF55455">
    <property type="entry name" value="SRF-like"/>
    <property type="match status" value="1"/>
</dbReference>
<protein>
    <submittedName>
        <fullName evidence="7">Agamous-like MADS-box protein AGL80</fullName>
    </submittedName>
</protein>
<evidence type="ECO:0000256" key="5">
    <source>
        <dbReference type="ARBA" id="ARBA00023242"/>
    </source>
</evidence>
<dbReference type="KEGG" id="nta:107759879"/>
<dbReference type="GO" id="GO:0045893">
    <property type="term" value="P:positive regulation of DNA-templated transcription"/>
    <property type="evidence" value="ECO:0007669"/>
    <property type="project" value="UniProtKB-ARBA"/>
</dbReference>
<dbReference type="Gene3D" id="3.40.1810.10">
    <property type="entry name" value="Transcription factor, MADS-box"/>
    <property type="match status" value="1"/>
</dbReference>
<dbReference type="SMART" id="SM00432">
    <property type="entry name" value="MADS"/>
    <property type="match status" value="1"/>
</dbReference>
<dbReference type="Pfam" id="PF00319">
    <property type="entry name" value="SRF-TF"/>
    <property type="match status" value="1"/>
</dbReference>
<dbReference type="PRINTS" id="PR00404">
    <property type="entry name" value="MADSDOMAIN"/>
</dbReference>
<evidence type="ECO:0000313" key="7">
    <source>
        <dbReference type="RefSeq" id="XP_016433373.1"/>
    </source>
</evidence>
<evidence type="ECO:0000256" key="4">
    <source>
        <dbReference type="ARBA" id="ARBA00023163"/>
    </source>
</evidence>
<dbReference type="CDD" id="cd00120">
    <property type="entry name" value="MADS"/>
    <property type="match status" value="1"/>
</dbReference>
<evidence type="ECO:0000259" key="6">
    <source>
        <dbReference type="PROSITE" id="PS50066"/>
    </source>
</evidence>
<dbReference type="InterPro" id="IPR036879">
    <property type="entry name" value="TF_MADSbox_sf"/>
</dbReference>
<keyword evidence="4" id="KW-0804">Transcription</keyword>
<dbReference type="GO" id="GO:0006357">
    <property type="term" value="P:regulation of transcription by RNA polymerase II"/>
    <property type="evidence" value="ECO:0000318"/>
    <property type="project" value="GO_Central"/>
</dbReference>
<dbReference type="OrthoDB" id="1299655at2759"/>
<dbReference type="PaxDb" id="4097-A0A1S3X107"/>
<gene>
    <name evidence="7" type="primary">LOC107759879</name>
</gene>
<keyword evidence="2" id="KW-0805">Transcription regulation</keyword>
<evidence type="ECO:0000256" key="1">
    <source>
        <dbReference type="ARBA" id="ARBA00004123"/>
    </source>
</evidence>
<dbReference type="InterPro" id="IPR002100">
    <property type="entry name" value="TF_MADSbox"/>
</dbReference>
<proteinExistence type="predicted"/>
<organism evidence="7">
    <name type="scientific">Nicotiana tabacum</name>
    <name type="common">Common tobacco</name>
    <dbReference type="NCBI Taxonomy" id="4097"/>
    <lineage>
        <taxon>Eukaryota</taxon>
        <taxon>Viridiplantae</taxon>
        <taxon>Streptophyta</taxon>
        <taxon>Embryophyta</taxon>
        <taxon>Tracheophyta</taxon>
        <taxon>Spermatophyta</taxon>
        <taxon>Magnoliopsida</taxon>
        <taxon>eudicotyledons</taxon>
        <taxon>Gunneridae</taxon>
        <taxon>Pentapetalae</taxon>
        <taxon>asterids</taxon>
        <taxon>lamiids</taxon>
        <taxon>Solanales</taxon>
        <taxon>Solanaceae</taxon>
        <taxon>Nicotianoideae</taxon>
        <taxon>Nicotianeae</taxon>
        <taxon>Nicotiana</taxon>
    </lineage>
</organism>
<name>A0A1S3X107_TOBAC</name>
<accession>A0A1S3X107</accession>
<dbReference type="AlphaFoldDB" id="A0A1S3X107"/>
<comment type="subcellular location">
    <subcellularLocation>
        <location evidence="1">Nucleus</location>
    </subcellularLocation>
</comment>
<dbReference type="RefSeq" id="XP_016433373.1">
    <property type="nucleotide sequence ID" value="XM_016577887.1"/>
</dbReference>
<sequence length="279" mass="32692">MARKNINERGSSVVLQERMETLFKKAEELSILCGVEIGIVVFSPHKKNAEYEWPSRDKFKQLLMRFLDKPLVERLKKLTTHEEFLRKEIEKNVRKIDPQKTEEKEMEQLFKQLYHGKKTVFELDRRQLIGVRNLAIKAKEKAVERRIRLQLQDQRLWLPIDHVPFLVASLNVPDQRLQLPIDHVPFLVASLNVPDQRLQLPIDPIPLRVAPLNVHDQRQILQLPIDHVPLRVATLNVQDQRLHLPIDDPLALRLAPPNVQYQRLQLPIVDPLKLRLAPP</sequence>
<dbReference type="GO" id="GO:0005634">
    <property type="term" value="C:nucleus"/>
    <property type="evidence" value="ECO:0007669"/>
    <property type="project" value="UniProtKB-SubCell"/>
</dbReference>
<dbReference type="GO" id="GO:0000981">
    <property type="term" value="F:DNA-binding transcription factor activity, RNA polymerase II-specific"/>
    <property type="evidence" value="ECO:0000318"/>
    <property type="project" value="GO_Central"/>
</dbReference>
<dbReference type="PROSITE" id="PS50066">
    <property type="entry name" value="MADS_BOX_2"/>
    <property type="match status" value="1"/>
</dbReference>
<dbReference type="GO" id="GO:0046983">
    <property type="term" value="F:protein dimerization activity"/>
    <property type="evidence" value="ECO:0007669"/>
    <property type="project" value="InterPro"/>
</dbReference>